<dbReference type="RefSeq" id="WP_133854096.1">
    <property type="nucleotide sequence ID" value="NZ_SNXZ01000010.1"/>
</dbReference>
<dbReference type="CDD" id="cd01097">
    <property type="entry name" value="Tetrahydromethanopterin_reductase"/>
    <property type="match status" value="1"/>
</dbReference>
<protein>
    <submittedName>
        <fullName evidence="2">Luciferase-like monooxygenase</fullName>
    </submittedName>
</protein>
<feature type="domain" description="Luciferase-like" evidence="1">
    <location>
        <begin position="16"/>
        <end position="237"/>
    </location>
</feature>
<proteinExistence type="predicted"/>
<keyword evidence="2" id="KW-0503">Monooxygenase</keyword>
<organism evidence="2 3">
    <name type="scientific">Labedaea rhizosphaerae</name>
    <dbReference type="NCBI Taxonomy" id="598644"/>
    <lineage>
        <taxon>Bacteria</taxon>
        <taxon>Bacillati</taxon>
        <taxon>Actinomycetota</taxon>
        <taxon>Actinomycetes</taxon>
        <taxon>Pseudonocardiales</taxon>
        <taxon>Pseudonocardiaceae</taxon>
        <taxon>Labedaea</taxon>
    </lineage>
</organism>
<dbReference type="InterPro" id="IPR011251">
    <property type="entry name" value="Luciferase-like_dom"/>
</dbReference>
<sequence length="289" mass="31184">MTLPVLFGANVDPSHADPAAPLRAAERVDRAGLDLITIQDHPYRPAHYDTWTLLTYLAARTSRVAFVPTVANLPLRPPAVLAKSAASLDVLTGGRLRLGLGAGAFWDQIVAMGGPRRTGIDQVHALSESIDVIRALWSDAPSVRVTGRFYQVDGLEPGPRPGPGLQIWLGANGPRMLELVGTKADGWQPSLLHLDLDRLGPASARVDAAARRAGRDPGSIRKVYNIAGVVGPESEQPFRGSPAQWVDQLVRLAHDHGMNGFVFWPESDYDRQVDRFAAEVVPATRAALP</sequence>
<dbReference type="Gene3D" id="3.20.20.30">
    <property type="entry name" value="Luciferase-like domain"/>
    <property type="match status" value="1"/>
</dbReference>
<dbReference type="PANTHER" id="PTHR43244:SF2">
    <property type="entry name" value="CONSERVED HYPOTHETICAL ALANINE AND PROLINE-RICH PROTEIN"/>
    <property type="match status" value="1"/>
</dbReference>
<dbReference type="SUPFAM" id="SSF51679">
    <property type="entry name" value="Bacterial luciferase-like"/>
    <property type="match status" value="1"/>
</dbReference>
<keyword evidence="2" id="KW-0560">Oxidoreductase</keyword>
<evidence type="ECO:0000313" key="3">
    <source>
        <dbReference type="Proteomes" id="UP000295444"/>
    </source>
</evidence>
<comment type="caution">
    <text evidence="2">The sequence shown here is derived from an EMBL/GenBank/DDBJ whole genome shotgun (WGS) entry which is preliminary data.</text>
</comment>
<dbReference type="EMBL" id="SNXZ01000010">
    <property type="protein sequence ID" value="TDP90577.1"/>
    <property type="molecule type" value="Genomic_DNA"/>
</dbReference>
<dbReference type="Proteomes" id="UP000295444">
    <property type="component" value="Unassembled WGS sequence"/>
</dbReference>
<name>A0A4R6RVW4_LABRH</name>
<dbReference type="AlphaFoldDB" id="A0A4R6RVW4"/>
<dbReference type="GO" id="GO:0016705">
    <property type="term" value="F:oxidoreductase activity, acting on paired donors, with incorporation or reduction of molecular oxygen"/>
    <property type="evidence" value="ECO:0007669"/>
    <property type="project" value="InterPro"/>
</dbReference>
<evidence type="ECO:0000313" key="2">
    <source>
        <dbReference type="EMBL" id="TDP90577.1"/>
    </source>
</evidence>
<dbReference type="Pfam" id="PF00296">
    <property type="entry name" value="Bac_luciferase"/>
    <property type="match status" value="1"/>
</dbReference>
<reference evidence="2 3" key="1">
    <citation type="submission" date="2019-03" db="EMBL/GenBank/DDBJ databases">
        <title>Genomic Encyclopedia of Type Strains, Phase IV (KMG-IV): sequencing the most valuable type-strain genomes for metagenomic binning, comparative biology and taxonomic classification.</title>
        <authorList>
            <person name="Goeker M."/>
        </authorList>
    </citation>
    <scope>NUCLEOTIDE SEQUENCE [LARGE SCALE GENOMIC DNA]</scope>
    <source>
        <strain evidence="2 3">DSM 45361</strain>
    </source>
</reference>
<dbReference type="PANTHER" id="PTHR43244">
    <property type="match status" value="1"/>
</dbReference>
<dbReference type="GO" id="GO:0004497">
    <property type="term" value="F:monooxygenase activity"/>
    <property type="evidence" value="ECO:0007669"/>
    <property type="project" value="UniProtKB-KW"/>
</dbReference>
<gene>
    <name evidence="2" type="ORF">EV186_110118</name>
</gene>
<dbReference type="InterPro" id="IPR050564">
    <property type="entry name" value="F420-G6PD/mer"/>
</dbReference>
<evidence type="ECO:0000259" key="1">
    <source>
        <dbReference type="Pfam" id="PF00296"/>
    </source>
</evidence>
<dbReference type="OrthoDB" id="9775082at2"/>
<dbReference type="InterPro" id="IPR036661">
    <property type="entry name" value="Luciferase-like_sf"/>
</dbReference>
<accession>A0A4R6RVW4</accession>
<keyword evidence="3" id="KW-1185">Reference proteome</keyword>